<protein>
    <submittedName>
        <fullName evidence="2">Uncharacterized protein</fullName>
    </submittedName>
</protein>
<evidence type="ECO:0000256" key="1">
    <source>
        <dbReference type="SAM" id="Phobius"/>
    </source>
</evidence>
<dbReference type="Proteomes" id="UP001055911">
    <property type="component" value="Plasmid p1unnamed"/>
</dbReference>
<keyword evidence="1" id="KW-0812">Transmembrane</keyword>
<dbReference type="EMBL" id="CP097120">
    <property type="protein sequence ID" value="USS89991.1"/>
    <property type="molecule type" value="Genomic_DNA"/>
</dbReference>
<name>A0A9Q9E1A6_9LACO</name>
<geneLocation type="plasmid" evidence="2 3">
    <name>p1unnamed</name>
</geneLocation>
<keyword evidence="3" id="KW-1185">Reference proteome</keyword>
<dbReference type="AlphaFoldDB" id="A0A9Q9E1A6"/>
<sequence length="153" mass="17829">MKNKKLFIEIISAIIIILVITIAFTIHNHENISTRKQNNATETKHVKQQKKYVYINYTWNGKEVRDQNPKRQTNYLEFEKSYKGKDIIDSLTVPENMEPIKGQKAIMTGKPNQHITIKLQPKKDIDGNAEQLYSLEVKENGKWTKVEKDPFGN</sequence>
<evidence type="ECO:0000313" key="2">
    <source>
        <dbReference type="EMBL" id="USS89991.1"/>
    </source>
</evidence>
<keyword evidence="1" id="KW-1133">Transmembrane helix</keyword>
<organism evidence="2 3">
    <name type="scientific">Fructilactobacillus cliffordii</name>
    <dbReference type="NCBI Taxonomy" id="2940299"/>
    <lineage>
        <taxon>Bacteria</taxon>
        <taxon>Bacillati</taxon>
        <taxon>Bacillota</taxon>
        <taxon>Bacilli</taxon>
        <taxon>Lactobacillales</taxon>
        <taxon>Lactobacillaceae</taxon>
        <taxon>Fructilactobacillus</taxon>
    </lineage>
</organism>
<proteinExistence type="predicted"/>
<keyword evidence="1" id="KW-0472">Membrane</keyword>
<reference evidence="2" key="1">
    <citation type="submission" date="2022-05" db="EMBL/GenBank/DDBJ databases">
        <authorList>
            <person name="Oliphant S.A."/>
            <person name="Watson-Haigh N.S."/>
            <person name="Sumby K.M."/>
            <person name="Gardner J.M."/>
            <person name="Jiranek V."/>
        </authorList>
    </citation>
    <scope>NUCLEOTIDE SEQUENCE</scope>
    <source>
        <strain evidence="2">KI4_B1</strain>
        <plasmid evidence="2">p1unnamed</plasmid>
    </source>
</reference>
<evidence type="ECO:0000313" key="3">
    <source>
        <dbReference type="Proteomes" id="UP001055911"/>
    </source>
</evidence>
<feature type="transmembrane region" description="Helical" evidence="1">
    <location>
        <begin position="6"/>
        <end position="26"/>
    </location>
</feature>
<accession>A0A9Q9E1A6</accession>
<keyword evidence="2" id="KW-0614">Plasmid</keyword>
<gene>
    <name evidence="2" type="ORF">M3M40_07140</name>
</gene>
<dbReference type="RefSeq" id="WP_252767537.1">
    <property type="nucleotide sequence ID" value="NZ_CP097120.1"/>
</dbReference>